<feature type="domain" description="Mechanosensitive ion channel MscS" evidence="8">
    <location>
        <begin position="250"/>
        <end position="315"/>
    </location>
</feature>
<protein>
    <submittedName>
        <fullName evidence="11">Mechanosensitive ion channel</fullName>
    </submittedName>
</protein>
<evidence type="ECO:0000259" key="9">
    <source>
        <dbReference type="Pfam" id="PF21082"/>
    </source>
</evidence>
<feature type="transmembrane region" description="Helical" evidence="7">
    <location>
        <begin position="20"/>
        <end position="41"/>
    </location>
</feature>
<dbReference type="InterPro" id="IPR049278">
    <property type="entry name" value="MS_channel_C"/>
</dbReference>
<evidence type="ECO:0000256" key="5">
    <source>
        <dbReference type="ARBA" id="ARBA00022989"/>
    </source>
</evidence>
<evidence type="ECO:0000256" key="1">
    <source>
        <dbReference type="ARBA" id="ARBA00004651"/>
    </source>
</evidence>
<dbReference type="AlphaFoldDB" id="A0A5D9C717"/>
<feature type="domain" description="Mechanosensitive ion channel MscS C-terminal" evidence="9">
    <location>
        <begin position="325"/>
        <end position="407"/>
    </location>
</feature>
<sequence>MDWHDWIERTGLPLPESPDVESLVVAIVLIAGAVAIGWFVGHRAGPPLTARIHNLGGRTSAITEKVVTALVQYAVIALLLLIVGNAVVLNPLALMTLAVALGVAMCLLVYRIVKACGLGKTAALLLALAALVATTAGTLGGMRPLIKGLDGVGFSVGAHRFSLLAVVNAIVIIAVLYVVAKTVNHILTHLIGRASGLDISQQVLVQKLAGIGVVVIAVLLGIDLLGIDLTALTVFSGAAGLAIGFGLQKTFGNLIAGLILLMDRSVKPGDVIVVGDTFGAVGKIGVRAVSVVTRDGKEHLIPNEQLMTEAVENWSYSSRNVRIHIPVGVAYGCDLALAQKLMVEAATGATRVLTEPKPSVWLKAFGDSSIDHDILVWIADPELGVGNVRSDILNRVWRLFADNAIEIPFPQRDIHIRSIADQM</sequence>
<dbReference type="Gene3D" id="1.10.287.1260">
    <property type="match status" value="1"/>
</dbReference>
<dbReference type="InterPro" id="IPR011014">
    <property type="entry name" value="MscS_channel_TM-2"/>
</dbReference>
<evidence type="ECO:0000313" key="11">
    <source>
        <dbReference type="EMBL" id="TZG25821.1"/>
    </source>
</evidence>
<dbReference type="InterPro" id="IPR011066">
    <property type="entry name" value="MscS_channel_C_sf"/>
</dbReference>
<comment type="similarity">
    <text evidence="2">Belongs to the MscS (TC 1.A.23) family.</text>
</comment>
<dbReference type="InterPro" id="IPR052702">
    <property type="entry name" value="MscS-like_channel"/>
</dbReference>
<feature type="transmembrane region" description="Helical" evidence="7">
    <location>
        <begin position="161"/>
        <end position="180"/>
    </location>
</feature>
<evidence type="ECO:0000256" key="6">
    <source>
        <dbReference type="ARBA" id="ARBA00023136"/>
    </source>
</evidence>
<evidence type="ECO:0000259" key="10">
    <source>
        <dbReference type="Pfam" id="PF21088"/>
    </source>
</evidence>
<keyword evidence="3" id="KW-1003">Cell membrane</keyword>
<dbReference type="Proteomes" id="UP000322077">
    <property type="component" value="Unassembled WGS sequence"/>
</dbReference>
<feature type="transmembrane region" description="Helical" evidence="7">
    <location>
        <begin position="89"/>
        <end position="110"/>
    </location>
</feature>
<dbReference type="EMBL" id="VTOU01000003">
    <property type="protein sequence ID" value="TZG25821.1"/>
    <property type="molecule type" value="Genomic_DNA"/>
</dbReference>
<dbReference type="Gene3D" id="3.30.70.100">
    <property type="match status" value="1"/>
</dbReference>
<dbReference type="Pfam" id="PF21088">
    <property type="entry name" value="MS_channel_1st"/>
    <property type="match status" value="1"/>
</dbReference>
<dbReference type="InterPro" id="IPR010920">
    <property type="entry name" value="LSM_dom_sf"/>
</dbReference>
<dbReference type="Pfam" id="PF21082">
    <property type="entry name" value="MS_channel_3rd"/>
    <property type="match status" value="1"/>
</dbReference>
<gene>
    <name evidence="11" type="ORF">FYJ91_12600</name>
</gene>
<feature type="transmembrane region" description="Helical" evidence="7">
    <location>
        <begin position="208"/>
        <end position="227"/>
    </location>
</feature>
<reference evidence="11 12" key="1">
    <citation type="submission" date="2019-08" db="EMBL/GenBank/DDBJ databases">
        <authorList>
            <person name="Wang G."/>
            <person name="Xu Z."/>
        </authorList>
    </citation>
    <scope>NUCLEOTIDE SEQUENCE [LARGE SCALE GENOMIC DNA]</scope>
    <source>
        <strain evidence="11 12">ZX</strain>
    </source>
</reference>
<organism evidence="11 12">
    <name type="scientific">Sphingomonas montanisoli</name>
    <dbReference type="NCBI Taxonomy" id="2606412"/>
    <lineage>
        <taxon>Bacteria</taxon>
        <taxon>Pseudomonadati</taxon>
        <taxon>Pseudomonadota</taxon>
        <taxon>Alphaproteobacteria</taxon>
        <taxon>Sphingomonadales</taxon>
        <taxon>Sphingomonadaceae</taxon>
        <taxon>Sphingomonas</taxon>
    </lineage>
</organism>
<dbReference type="SUPFAM" id="SSF50182">
    <property type="entry name" value="Sm-like ribonucleoproteins"/>
    <property type="match status" value="1"/>
</dbReference>
<keyword evidence="6 7" id="KW-0472">Membrane</keyword>
<proteinExistence type="inferred from homology"/>
<feature type="domain" description="Mechanosensitive ion channel transmembrane helices 2/3" evidence="10">
    <location>
        <begin position="211"/>
        <end position="248"/>
    </location>
</feature>
<keyword evidence="4 7" id="KW-0812">Transmembrane</keyword>
<comment type="subcellular location">
    <subcellularLocation>
        <location evidence="1">Cell membrane</location>
        <topology evidence="1">Multi-pass membrane protein</topology>
    </subcellularLocation>
</comment>
<feature type="transmembrane region" description="Helical" evidence="7">
    <location>
        <begin position="239"/>
        <end position="261"/>
    </location>
</feature>
<dbReference type="PANTHER" id="PTHR30347">
    <property type="entry name" value="POTASSIUM CHANNEL RELATED"/>
    <property type="match status" value="1"/>
</dbReference>
<dbReference type="SUPFAM" id="SSF82861">
    <property type="entry name" value="Mechanosensitive channel protein MscS (YggB), transmembrane region"/>
    <property type="match status" value="1"/>
</dbReference>
<evidence type="ECO:0000313" key="12">
    <source>
        <dbReference type="Proteomes" id="UP000322077"/>
    </source>
</evidence>
<dbReference type="GO" id="GO:0008381">
    <property type="term" value="F:mechanosensitive monoatomic ion channel activity"/>
    <property type="evidence" value="ECO:0007669"/>
    <property type="project" value="UniProtKB-ARBA"/>
</dbReference>
<comment type="caution">
    <text evidence="11">The sequence shown here is derived from an EMBL/GenBank/DDBJ whole genome shotgun (WGS) entry which is preliminary data.</text>
</comment>
<keyword evidence="12" id="KW-1185">Reference proteome</keyword>
<dbReference type="InterPro" id="IPR049142">
    <property type="entry name" value="MS_channel_1st"/>
</dbReference>
<dbReference type="PANTHER" id="PTHR30347:SF1">
    <property type="entry name" value="MECHANOSENSITIVE CHANNEL MSCK"/>
    <property type="match status" value="1"/>
</dbReference>
<feature type="transmembrane region" description="Helical" evidence="7">
    <location>
        <begin position="62"/>
        <end position="83"/>
    </location>
</feature>
<evidence type="ECO:0000256" key="3">
    <source>
        <dbReference type="ARBA" id="ARBA00022475"/>
    </source>
</evidence>
<evidence type="ECO:0000256" key="2">
    <source>
        <dbReference type="ARBA" id="ARBA00008017"/>
    </source>
</evidence>
<dbReference type="Gene3D" id="2.30.30.60">
    <property type="match status" value="1"/>
</dbReference>
<evidence type="ECO:0000256" key="4">
    <source>
        <dbReference type="ARBA" id="ARBA00022692"/>
    </source>
</evidence>
<dbReference type="Pfam" id="PF00924">
    <property type="entry name" value="MS_channel_2nd"/>
    <property type="match status" value="1"/>
</dbReference>
<dbReference type="InterPro" id="IPR006685">
    <property type="entry name" value="MscS_channel_2nd"/>
</dbReference>
<dbReference type="InterPro" id="IPR023408">
    <property type="entry name" value="MscS_beta-dom_sf"/>
</dbReference>
<evidence type="ECO:0000256" key="7">
    <source>
        <dbReference type="SAM" id="Phobius"/>
    </source>
</evidence>
<dbReference type="GO" id="GO:0005886">
    <property type="term" value="C:plasma membrane"/>
    <property type="evidence" value="ECO:0007669"/>
    <property type="project" value="UniProtKB-SubCell"/>
</dbReference>
<keyword evidence="5 7" id="KW-1133">Transmembrane helix</keyword>
<dbReference type="SUPFAM" id="SSF82689">
    <property type="entry name" value="Mechanosensitive channel protein MscS (YggB), C-terminal domain"/>
    <property type="match status" value="1"/>
</dbReference>
<evidence type="ECO:0000259" key="8">
    <source>
        <dbReference type="Pfam" id="PF00924"/>
    </source>
</evidence>
<name>A0A5D9C717_9SPHN</name>
<dbReference type="RefSeq" id="WP_149522628.1">
    <property type="nucleotide sequence ID" value="NZ_VTOU01000003.1"/>
</dbReference>
<feature type="transmembrane region" description="Helical" evidence="7">
    <location>
        <begin position="122"/>
        <end position="141"/>
    </location>
</feature>
<accession>A0A5D9C717</accession>